<dbReference type="AlphaFoldDB" id="A0AAD5X6W5"/>
<evidence type="ECO:0000256" key="3">
    <source>
        <dbReference type="ARBA" id="ARBA00022833"/>
    </source>
</evidence>
<evidence type="ECO:0000256" key="4">
    <source>
        <dbReference type="PROSITE-ProRule" id="PRU00175"/>
    </source>
</evidence>
<comment type="caution">
    <text evidence="6">The sequence shown here is derived from an EMBL/GenBank/DDBJ whole genome shotgun (WGS) entry which is preliminary data.</text>
</comment>
<dbReference type="InterPro" id="IPR051834">
    <property type="entry name" value="RING_finger_E3_ligase"/>
</dbReference>
<gene>
    <name evidence="6" type="ORF">HK097_005252</name>
</gene>
<dbReference type="GO" id="GO:0006511">
    <property type="term" value="P:ubiquitin-dependent protein catabolic process"/>
    <property type="evidence" value="ECO:0007669"/>
    <property type="project" value="TreeGrafter"/>
</dbReference>
<dbReference type="PANTHER" id="PTHR45931:SF3">
    <property type="entry name" value="RING ZINC FINGER-CONTAINING PROTEIN"/>
    <property type="match status" value="1"/>
</dbReference>
<feature type="non-terminal residue" evidence="6">
    <location>
        <position position="1"/>
    </location>
</feature>
<dbReference type="Pfam" id="PF13639">
    <property type="entry name" value="zf-RING_2"/>
    <property type="match status" value="1"/>
</dbReference>
<dbReference type="SUPFAM" id="SSF57850">
    <property type="entry name" value="RING/U-box"/>
    <property type="match status" value="1"/>
</dbReference>
<proteinExistence type="predicted"/>
<dbReference type="PANTHER" id="PTHR45931">
    <property type="entry name" value="SI:CH211-59O9.10"/>
    <property type="match status" value="1"/>
</dbReference>
<reference evidence="6" key="1">
    <citation type="submission" date="2020-05" db="EMBL/GenBank/DDBJ databases">
        <title>Phylogenomic resolution of chytrid fungi.</title>
        <authorList>
            <person name="Stajich J.E."/>
            <person name="Amses K."/>
            <person name="Simmons R."/>
            <person name="Seto K."/>
            <person name="Myers J."/>
            <person name="Bonds A."/>
            <person name="Quandt C.A."/>
            <person name="Barry K."/>
            <person name="Liu P."/>
            <person name="Grigoriev I."/>
            <person name="Longcore J.E."/>
            <person name="James T.Y."/>
        </authorList>
    </citation>
    <scope>NUCLEOTIDE SEQUENCE</scope>
    <source>
        <strain evidence="6">JEL0318</strain>
    </source>
</reference>
<dbReference type="PROSITE" id="PS50089">
    <property type="entry name" value="ZF_RING_2"/>
    <property type="match status" value="1"/>
</dbReference>
<keyword evidence="3" id="KW-0862">Zinc</keyword>
<dbReference type="Gene3D" id="3.30.40.10">
    <property type="entry name" value="Zinc/RING finger domain, C3HC4 (zinc finger)"/>
    <property type="match status" value="1"/>
</dbReference>
<feature type="domain" description="RING-type" evidence="5">
    <location>
        <begin position="64"/>
        <end position="106"/>
    </location>
</feature>
<evidence type="ECO:0000313" key="7">
    <source>
        <dbReference type="Proteomes" id="UP001212841"/>
    </source>
</evidence>
<sequence length="116" mass="12371">TPSLASNPANYLPDHALDTSYESLLALSDSIGSARPKGTPQHVINSLPTISYTEGKWRGKEADCAVCLETFESGEKLKAVPGCLHWFHSVCLEGWLRQAEGCPVCRTPADAGSTPG</sequence>
<keyword evidence="7" id="KW-1185">Reference proteome</keyword>
<dbReference type="SMART" id="SM00184">
    <property type="entry name" value="RING"/>
    <property type="match status" value="1"/>
</dbReference>
<keyword evidence="2 4" id="KW-0863">Zinc-finger</keyword>
<dbReference type="GO" id="GO:0061630">
    <property type="term" value="F:ubiquitin protein ligase activity"/>
    <property type="evidence" value="ECO:0007669"/>
    <property type="project" value="TreeGrafter"/>
</dbReference>
<evidence type="ECO:0000259" key="5">
    <source>
        <dbReference type="PROSITE" id="PS50089"/>
    </source>
</evidence>
<accession>A0AAD5X6W5</accession>
<protein>
    <recommendedName>
        <fullName evidence="5">RING-type domain-containing protein</fullName>
    </recommendedName>
</protein>
<evidence type="ECO:0000256" key="1">
    <source>
        <dbReference type="ARBA" id="ARBA00022723"/>
    </source>
</evidence>
<organism evidence="6 7">
    <name type="scientific">Rhizophlyctis rosea</name>
    <dbReference type="NCBI Taxonomy" id="64517"/>
    <lineage>
        <taxon>Eukaryota</taxon>
        <taxon>Fungi</taxon>
        <taxon>Fungi incertae sedis</taxon>
        <taxon>Chytridiomycota</taxon>
        <taxon>Chytridiomycota incertae sedis</taxon>
        <taxon>Chytridiomycetes</taxon>
        <taxon>Rhizophlyctidales</taxon>
        <taxon>Rhizophlyctidaceae</taxon>
        <taxon>Rhizophlyctis</taxon>
    </lineage>
</organism>
<evidence type="ECO:0000256" key="2">
    <source>
        <dbReference type="ARBA" id="ARBA00022771"/>
    </source>
</evidence>
<dbReference type="GO" id="GO:0005634">
    <property type="term" value="C:nucleus"/>
    <property type="evidence" value="ECO:0007669"/>
    <property type="project" value="TreeGrafter"/>
</dbReference>
<dbReference type="InterPro" id="IPR001841">
    <property type="entry name" value="Znf_RING"/>
</dbReference>
<dbReference type="InterPro" id="IPR013083">
    <property type="entry name" value="Znf_RING/FYVE/PHD"/>
</dbReference>
<name>A0AAD5X6W5_9FUNG</name>
<keyword evidence="1" id="KW-0479">Metal-binding</keyword>
<dbReference type="EMBL" id="JADGJD010000247">
    <property type="protein sequence ID" value="KAJ3052986.1"/>
    <property type="molecule type" value="Genomic_DNA"/>
</dbReference>
<dbReference type="Proteomes" id="UP001212841">
    <property type="component" value="Unassembled WGS sequence"/>
</dbReference>
<dbReference type="GO" id="GO:0008270">
    <property type="term" value="F:zinc ion binding"/>
    <property type="evidence" value="ECO:0007669"/>
    <property type="project" value="UniProtKB-KW"/>
</dbReference>
<evidence type="ECO:0000313" key="6">
    <source>
        <dbReference type="EMBL" id="KAJ3052986.1"/>
    </source>
</evidence>